<evidence type="ECO:0000256" key="1">
    <source>
        <dbReference type="SAM" id="MobiDB-lite"/>
    </source>
</evidence>
<dbReference type="EMBL" id="JAGYWB010000013">
    <property type="protein sequence ID" value="KAI0500618.1"/>
    <property type="molecule type" value="Genomic_DNA"/>
</dbReference>
<sequence>MIIIIDFMLNSKRQCKTFKVGNSATVRIRPAQFPQGAVKESHARSAGPIKTVKKIIDSAYVVALLAEFNIYPSINIEDLVTYEGLEFNPPPPLQIKPCVTHLVRTPKPTSTPKIYSQNSYSGEG</sequence>
<evidence type="ECO:0000313" key="3">
    <source>
        <dbReference type="Proteomes" id="UP000829196"/>
    </source>
</evidence>
<dbReference type="AlphaFoldDB" id="A0A8T3AX97"/>
<comment type="caution">
    <text evidence="2">The sequence shown here is derived from an EMBL/GenBank/DDBJ whole genome shotgun (WGS) entry which is preliminary data.</text>
</comment>
<gene>
    <name evidence="2" type="ORF">KFK09_018832</name>
</gene>
<feature type="region of interest" description="Disordered" evidence="1">
    <location>
        <begin position="105"/>
        <end position="124"/>
    </location>
</feature>
<evidence type="ECO:0000313" key="2">
    <source>
        <dbReference type="EMBL" id="KAI0500618.1"/>
    </source>
</evidence>
<reference evidence="2" key="1">
    <citation type="journal article" date="2022" name="Front. Genet.">
        <title>Chromosome-Scale Assembly of the Dendrobium nobile Genome Provides Insights Into the Molecular Mechanism of the Biosynthesis of the Medicinal Active Ingredient of Dendrobium.</title>
        <authorList>
            <person name="Xu Q."/>
            <person name="Niu S.-C."/>
            <person name="Li K.-L."/>
            <person name="Zheng P.-J."/>
            <person name="Zhang X.-J."/>
            <person name="Jia Y."/>
            <person name="Liu Y."/>
            <person name="Niu Y.-X."/>
            <person name="Yu L.-H."/>
            <person name="Chen D.-F."/>
            <person name="Zhang G.-Q."/>
        </authorList>
    </citation>
    <scope>NUCLEOTIDE SEQUENCE</scope>
    <source>
        <tissue evidence="2">Leaf</tissue>
    </source>
</reference>
<protein>
    <submittedName>
        <fullName evidence="2">Uncharacterized protein</fullName>
    </submittedName>
</protein>
<keyword evidence="3" id="KW-1185">Reference proteome</keyword>
<dbReference type="Proteomes" id="UP000829196">
    <property type="component" value="Unassembled WGS sequence"/>
</dbReference>
<accession>A0A8T3AX97</accession>
<proteinExistence type="predicted"/>
<organism evidence="2 3">
    <name type="scientific">Dendrobium nobile</name>
    <name type="common">Orchid</name>
    <dbReference type="NCBI Taxonomy" id="94219"/>
    <lineage>
        <taxon>Eukaryota</taxon>
        <taxon>Viridiplantae</taxon>
        <taxon>Streptophyta</taxon>
        <taxon>Embryophyta</taxon>
        <taxon>Tracheophyta</taxon>
        <taxon>Spermatophyta</taxon>
        <taxon>Magnoliopsida</taxon>
        <taxon>Liliopsida</taxon>
        <taxon>Asparagales</taxon>
        <taxon>Orchidaceae</taxon>
        <taxon>Epidendroideae</taxon>
        <taxon>Malaxideae</taxon>
        <taxon>Dendrobiinae</taxon>
        <taxon>Dendrobium</taxon>
    </lineage>
</organism>
<name>A0A8T3AX97_DENNO</name>
<feature type="compositionally biased region" description="Polar residues" evidence="1">
    <location>
        <begin position="107"/>
        <end position="124"/>
    </location>
</feature>